<gene>
    <name evidence="11" type="ORF">D2N39_02515</name>
</gene>
<dbReference type="NCBIfam" id="TIGR00640">
    <property type="entry name" value="acid_CoA_mut_C"/>
    <property type="match status" value="1"/>
</dbReference>
<dbReference type="InterPro" id="IPR036724">
    <property type="entry name" value="Cobalamin-bd_sf"/>
</dbReference>
<dbReference type="GO" id="GO:0019678">
    <property type="term" value="P:propionate metabolic process, methylmalonyl pathway"/>
    <property type="evidence" value="ECO:0007669"/>
    <property type="project" value="TreeGrafter"/>
</dbReference>
<keyword evidence="8" id="KW-0170">Cobalt</keyword>
<evidence type="ECO:0000256" key="5">
    <source>
        <dbReference type="ARBA" id="ARBA00022628"/>
    </source>
</evidence>
<dbReference type="InterPro" id="IPR006098">
    <property type="entry name" value="MMCoA_mutase_a_cat"/>
</dbReference>
<dbReference type="NCBIfam" id="TIGR00641">
    <property type="entry name" value="acid_CoA_mut_N"/>
    <property type="match status" value="1"/>
</dbReference>
<name>A0A398BT03_9RHOB</name>
<comment type="pathway">
    <text evidence="2">Metabolic intermediate metabolism; propanoyl-CoA degradation; succinyl-CoA from propanoyl-CoA: step 3/3.</text>
</comment>
<dbReference type="GO" id="GO:0004494">
    <property type="term" value="F:methylmalonyl-CoA mutase activity"/>
    <property type="evidence" value="ECO:0007669"/>
    <property type="project" value="UniProtKB-EC"/>
</dbReference>
<dbReference type="GO" id="GO:0005737">
    <property type="term" value="C:cytoplasm"/>
    <property type="evidence" value="ECO:0007669"/>
    <property type="project" value="TreeGrafter"/>
</dbReference>
<evidence type="ECO:0000313" key="11">
    <source>
        <dbReference type="EMBL" id="RID93795.1"/>
    </source>
</evidence>
<dbReference type="Gene3D" id="3.40.50.280">
    <property type="entry name" value="Cobalamin-binding domain"/>
    <property type="match status" value="1"/>
</dbReference>
<evidence type="ECO:0000256" key="3">
    <source>
        <dbReference type="ARBA" id="ARBA00008465"/>
    </source>
</evidence>
<feature type="domain" description="B12-binding" evidence="10">
    <location>
        <begin position="579"/>
        <end position="709"/>
    </location>
</feature>
<comment type="cofactor">
    <cofactor evidence="1">
        <name>adenosylcob(III)alamin</name>
        <dbReference type="ChEBI" id="CHEBI:18408"/>
    </cofactor>
</comment>
<evidence type="ECO:0000259" key="10">
    <source>
        <dbReference type="PROSITE" id="PS51332"/>
    </source>
</evidence>
<dbReference type="PANTHER" id="PTHR48101:SF4">
    <property type="entry name" value="METHYLMALONYL-COA MUTASE, MITOCHONDRIAL"/>
    <property type="match status" value="1"/>
</dbReference>
<keyword evidence="5" id="KW-0846">Cobalamin</keyword>
<keyword evidence="7 11" id="KW-0413">Isomerase</keyword>
<dbReference type="EC" id="5.4.99.2" evidence="4"/>
<evidence type="ECO:0000256" key="1">
    <source>
        <dbReference type="ARBA" id="ARBA00001922"/>
    </source>
</evidence>
<evidence type="ECO:0000256" key="9">
    <source>
        <dbReference type="ARBA" id="ARBA00072363"/>
    </source>
</evidence>
<dbReference type="Pfam" id="PF01642">
    <property type="entry name" value="MM_CoA_mutase"/>
    <property type="match status" value="1"/>
</dbReference>
<comment type="similarity">
    <text evidence="3">Belongs to the methylmalonyl-CoA mutase family.</text>
</comment>
<evidence type="ECO:0000313" key="12">
    <source>
        <dbReference type="Proteomes" id="UP000266649"/>
    </source>
</evidence>
<comment type="caution">
    <text evidence="11">The sequence shown here is derived from an EMBL/GenBank/DDBJ whole genome shotgun (WGS) entry which is preliminary data.</text>
</comment>
<evidence type="ECO:0000256" key="2">
    <source>
        <dbReference type="ARBA" id="ARBA00005146"/>
    </source>
</evidence>
<evidence type="ECO:0000256" key="7">
    <source>
        <dbReference type="ARBA" id="ARBA00023235"/>
    </source>
</evidence>
<organism evidence="11 12">
    <name type="scientific">Gemmobacter lutimaris</name>
    <dbReference type="NCBI Taxonomy" id="2306023"/>
    <lineage>
        <taxon>Bacteria</taxon>
        <taxon>Pseudomonadati</taxon>
        <taxon>Pseudomonadota</taxon>
        <taxon>Alphaproteobacteria</taxon>
        <taxon>Rhodobacterales</taxon>
        <taxon>Paracoccaceae</taxon>
        <taxon>Gemmobacter</taxon>
    </lineage>
</organism>
<sequence length="709" mass="76909">MTDPIETWRKVAEKELKGKSPDSLNWQTLEGITVKPLYTAEDTASLPHMGTLPGIGPFTRGVRATMYAGRPWTIRQYAGFSTAEESNAFYRKALAAGQQGVSVAFDLATHRGYDSDHPRVVGDVGKAGVAIDSVEDMKILFDGIPLEKISVSMTMNGAVIPILANFIVTGEEQGVDRSLLSGTIQNDILKEFMVRNTYVYPPEPSMRIIADIIEYTSKEMPKFNSISISGYHMQEAGANLVQELAYTLADGREYVRAALARGMNVDDFAGRLSFFFAIGMNFFMEAAKLRAARLLWHRIMTEFEPKKSGSLMLRTHCQTSGVSLQEQDPYNNVIRTAYEAMAAALGGTQSLHTNALDEAIALPTEFSARIARNTQLILQEETGITHVVDPLAGSYYVESLTAELAEKAWALIEEVEAMGGMTKAVASGMPKLRIEESAARRQAMIDRGEEVIVGVNKYRKDKEEPIDILDIDNIAVREAQIARLKATRAARDEAKAQAALAELGRRAAEGGNLLEAAVEAARARASVGEISDAMEKVFGRHRAEVKTLAGVYGAAYEGDDGFAQIQKDVDAFAEAEGRRPRMLVVKMGQDGHDRGAKVIATAFADIGFDVDVGPLFQTPEEAAQDAVDNDVHIVGISSQAAGHKTLAPKLVEALKAKGAGDIIVICGGVIPQQDYDFLYKSGVKAIFGPGTNIPNAARDILKLIGEARS</sequence>
<dbReference type="FunFam" id="3.40.50.280:FF:000002">
    <property type="entry name" value="Methylmalonyl-CoA mutase, mitochondrial"/>
    <property type="match status" value="1"/>
</dbReference>
<keyword evidence="6" id="KW-0479">Metal-binding</keyword>
<dbReference type="SUPFAM" id="SSF52242">
    <property type="entry name" value="Cobalamin (vitamin B12)-binding domain"/>
    <property type="match status" value="1"/>
</dbReference>
<dbReference type="SUPFAM" id="SSF51703">
    <property type="entry name" value="Cobalamin (vitamin B12)-dependent enzymes"/>
    <property type="match status" value="1"/>
</dbReference>
<dbReference type="InterPro" id="IPR006158">
    <property type="entry name" value="Cobalamin-bd"/>
</dbReference>
<dbReference type="OrthoDB" id="9762378at2"/>
<dbReference type="GO" id="GO:0046872">
    <property type="term" value="F:metal ion binding"/>
    <property type="evidence" value="ECO:0007669"/>
    <property type="project" value="UniProtKB-KW"/>
</dbReference>
<dbReference type="FunFam" id="3.20.20.240:FF:000001">
    <property type="entry name" value="Probable methylmalonyl-coa mutase"/>
    <property type="match status" value="1"/>
</dbReference>
<dbReference type="GO" id="GO:0031419">
    <property type="term" value="F:cobalamin binding"/>
    <property type="evidence" value="ECO:0007669"/>
    <property type="project" value="UniProtKB-KW"/>
</dbReference>
<dbReference type="RefSeq" id="WP_119133197.1">
    <property type="nucleotide sequence ID" value="NZ_QXXQ01000001.1"/>
</dbReference>
<dbReference type="InterPro" id="IPR006099">
    <property type="entry name" value="MeMalonylCoA_mutase_a/b_cat"/>
</dbReference>
<dbReference type="EMBL" id="QXXQ01000001">
    <property type="protein sequence ID" value="RID93795.1"/>
    <property type="molecule type" value="Genomic_DNA"/>
</dbReference>
<evidence type="ECO:0000256" key="6">
    <source>
        <dbReference type="ARBA" id="ARBA00022723"/>
    </source>
</evidence>
<dbReference type="InterPro" id="IPR016176">
    <property type="entry name" value="Cbl-dep_enz_cat"/>
</dbReference>
<dbReference type="CDD" id="cd03679">
    <property type="entry name" value="MM_CoA_mutase_alpha_like"/>
    <property type="match status" value="1"/>
</dbReference>
<dbReference type="Pfam" id="PF02310">
    <property type="entry name" value="B12-binding"/>
    <property type="match status" value="1"/>
</dbReference>
<dbReference type="PROSITE" id="PS51332">
    <property type="entry name" value="B12_BINDING"/>
    <property type="match status" value="1"/>
</dbReference>
<dbReference type="Gene3D" id="3.20.20.240">
    <property type="entry name" value="Methylmalonyl-CoA mutase"/>
    <property type="match status" value="1"/>
</dbReference>
<evidence type="ECO:0000256" key="8">
    <source>
        <dbReference type="ARBA" id="ARBA00023285"/>
    </source>
</evidence>
<keyword evidence="12" id="KW-1185">Reference proteome</keyword>
<proteinExistence type="inferred from homology"/>
<dbReference type="Proteomes" id="UP000266649">
    <property type="component" value="Unassembled WGS sequence"/>
</dbReference>
<protein>
    <recommendedName>
        <fullName evidence="9">Methylmalonyl-CoA mutase</fullName>
        <ecNumber evidence="4">5.4.99.2</ecNumber>
    </recommendedName>
</protein>
<dbReference type="AlphaFoldDB" id="A0A398BT03"/>
<accession>A0A398BT03</accession>
<dbReference type="PANTHER" id="PTHR48101">
    <property type="entry name" value="METHYLMALONYL-COA MUTASE, MITOCHONDRIAL-RELATED"/>
    <property type="match status" value="1"/>
</dbReference>
<reference evidence="11 12" key="1">
    <citation type="submission" date="2018-09" db="EMBL/GenBank/DDBJ databases">
        <title>Gemmobacter lutimaris sp. nov., a marine bacterium isolated from tidal flat.</title>
        <authorList>
            <person name="Lee D.W."/>
            <person name="Yoo Y."/>
            <person name="Kim J.-J."/>
            <person name="Kim B.S."/>
        </authorList>
    </citation>
    <scope>NUCLEOTIDE SEQUENCE [LARGE SCALE GENOMIC DNA]</scope>
    <source>
        <strain evidence="11 12">YJ-T1-11</strain>
    </source>
</reference>
<evidence type="ECO:0000256" key="4">
    <source>
        <dbReference type="ARBA" id="ARBA00012398"/>
    </source>
</evidence>
<dbReference type="NCBIfam" id="NF006944">
    <property type="entry name" value="PRK09426.1"/>
    <property type="match status" value="1"/>
</dbReference>
<dbReference type="InterPro" id="IPR006159">
    <property type="entry name" value="Acid_CoA_mut_C"/>
</dbReference>
<dbReference type="CDD" id="cd02071">
    <property type="entry name" value="MM_CoA_mut_B12_BD"/>
    <property type="match status" value="1"/>
</dbReference>